<dbReference type="AlphaFoldDB" id="A0A917WVC1"/>
<feature type="region of interest" description="Disordered" evidence="7">
    <location>
        <begin position="217"/>
        <end position="257"/>
    </location>
</feature>
<sequence>MRPEAPPHRPAATPYHRPAAALRAWLVDTAGGLPATFWYLWTGLLINRAGAFAMLFLPLYLTAVRGASESLAGLVVGAFGAGGAAGVLLGGVLADRWGRRATLVAAHLATAVLMVALALSQHLGVIAALALLVGVTHAMPSPAFVAAIVDVVPEARRSRAFNLQFWAFNLGMAVASLLAGLLAEASYLALFLVDAAATLATAVVIAWKVPETITRAAASTTAPTRPAPSASAPPGRPGPTGRPGPARSSLPVTGSRRPGLHTALTDRHFMLFVGLTFVLAVLTTQTSTIMPLAMRADGLGPSAYGTVMALGGVLIVLGQLFVPRLIDRHRKAHVLAVSTALLAIGFGALAIADVLALYLGACVVWTVGSMLAAPPNAQINAELAPPALRARYQSVFYLAFPAASFVAPTLGGISLQHWGDVHWLIVGGVGLLAAGGHLLAGPSRERRVSALRASADADAVEPSFAGDGR</sequence>
<reference evidence="10" key="1">
    <citation type="journal article" date="2014" name="Int. J. Syst. Evol. Microbiol.">
        <title>Complete genome sequence of Corynebacterium casei LMG S-19264T (=DSM 44701T), isolated from a smear-ripened cheese.</title>
        <authorList>
            <consortium name="US DOE Joint Genome Institute (JGI-PGF)"/>
            <person name="Walter F."/>
            <person name="Albersmeier A."/>
            <person name="Kalinowski J."/>
            <person name="Ruckert C."/>
        </authorList>
    </citation>
    <scope>NUCLEOTIDE SEQUENCE</scope>
    <source>
        <strain evidence="10">CGMCC 4.7312</strain>
    </source>
</reference>
<dbReference type="PANTHER" id="PTHR23517">
    <property type="entry name" value="RESISTANCE PROTEIN MDTM, PUTATIVE-RELATED-RELATED"/>
    <property type="match status" value="1"/>
</dbReference>
<dbReference type="PANTHER" id="PTHR23517:SF2">
    <property type="entry name" value="MULTIDRUG RESISTANCE PROTEIN MDTH"/>
    <property type="match status" value="1"/>
</dbReference>
<dbReference type="InterPro" id="IPR036259">
    <property type="entry name" value="MFS_trans_sf"/>
</dbReference>
<comment type="caution">
    <text evidence="10">The sequence shown here is derived from an EMBL/GenBank/DDBJ whole genome shotgun (WGS) entry which is preliminary data.</text>
</comment>
<feature type="domain" description="Major facilitator superfamily (MFS) profile" evidence="9">
    <location>
        <begin position="36"/>
        <end position="445"/>
    </location>
</feature>
<keyword evidence="6 8" id="KW-0472">Membrane</keyword>
<protein>
    <recommendedName>
        <fullName evidence="9">Major facilitator superfamily (MFS) profile domain-containing protein</fullName>
    </recommendedName>
</protein>
<proteinExistence type="predicted"/>
<keyword evidence="2" id="KW-0813">Transport</keyword>
<evidence type="ECO:0000256" key="6">
    <source>
        <dbReference type="ARBA" id="ARBA00023136"/>
    </source>
</evidence>
<dbReference type="InterPro" id="IPR050171">
    <property type="entry name" value="MFS_Transporters"/>
</dbReference>
<feature type="transmembrane region" description="Helical" evidence="8">
    <location>
        <begin position="125"/>
        <end position="149"/>
    </location>
</feature>
<feature type="transmembrane region" description="Helical" evidence="8">
    <location>
        <begin position="161"/>
        <end position="181"/>
    </location>
</feature>
<feature type="transmembrane region" description="Helical" evidence="8">
    <location>
        <begin position="38"/>
        <end position="59"/>
    </location>
</feature>
<evidence type="ECO:0000256" key="2">
    <source>
        <dbReference type="ARBA" id="ARBA00022448"/>
    </source>
</evidence>
<evidence type="ECO:0000256" key="1">
    <source>
        <dbReference type="ARBA" id="ARBA00004651"/>
    </source>
</evidence>
<feature type="transmembrane region" description="Helical" evidence="8">
    <location>
        <begin position="71"/>
        <end position="94"/>
    </location>
</feature>
<dbReference type="PROSITE" id="PS50850">
    <property type="entry name" value="MFS"/>
    <property type="match status" value="1"/>
</dbReference>
<gene>
    <name evidence="10" type="ORF">GCM10011608_15230</name>
</gene>
<evidence type="ECO:0000256" key="4">
    <source>
        <dbReference type="ARBA" id="ARBA00022692"/>
    </source>
</evidence>
<accession>A0A917WVC1</accession>
<feature type="transmembrane region" description="Helical" evidence="8">
    <location>
        <begin position="395"/>
        <end position="415"/>
    </location>
</feature>
<keyword evidence="11" id="KW-1185">Reference proteome</keyword>
<reference evidence="10" key="2">
    <citation type="submission" date="2020-09" db="EMBL/GenBank/DDBJ databases">
        <authorList>
            <person name="Sun Q."/>
            <person name="Zhou Y."/>
        </authorList>
    </citation>
    <scope>NUCLEOTIDE SEQUENCE</scope>
    <source>
        <strain evidence="10">CGMCC 4.7312</strain>
    </source>
</reference>
<dbReference type="SUPFAM" id="SSF103473">
    <property type="entry name" value="MFS general substrate transporter"/>
    <property type="match status" value="1"/>
</dbReference>
<dbReference type="Pfam" id="PF07690">
    <property type="entry name" value="MFS_1"/>
    <property type="match status" value="1"/>
</dbReference>
<dbReference type="InterPro" id="IPR011701">
    <property type="entry name" value="MFS"/>
</dbReference>
<feature type="compositionally biased region" description="Low complexity" evidence="7">
    <location>
        <begin position="217"/>
        <end position="233"/>
    </location>
</feature>
<feature type="transmembrane region" description="Helical" evidence="8">
    <location>
        <begin position="421"/>
        <end position="440"/>
    </location>
</feature>
<dbReference type="Proteomes" id="UP000608890">
    <property type="component" value="Unassembled WGS sequence"/>
</dbReference>
<organism evidence="10 11">
    <name type="scientific">Micromonospora sonchi</name>
    <dbReference type="NCBI Taxonomy" id="1763543"/>
    <lineage>
        <taxon>Bacteria</taxon>
        <taxon>Bacillati</taxon>
        <taxon>Actinomycetota</taxon>
        <taxon>Actinomycetes</taxon>
        <taxon>Micromonosporales</taxon>
        <taxon>Micromonosporaceae</taxon>
        <taxon>Micromonospora</taxon>
    </lineage>
</organism>
<feature type="transmembrane region" description="Helical" evidence="8">
    <location>
        <begin position="302"/>
        <end position="322"/>
    </location>
</feature>
<dbReference type="Gene3D" id="1.20.1250.20">
    <property type="entry name" value="MFS general substrate transporter like domains"/>
    <property type="match status" value="1"/>
</dbReference>
<evidence type="ECO:0000313" key="11">
    <source>
        <dbReference type="Proteomes" id="UP000608890"/>
    </source>
</evidence>
<feature type="transmembrane region" description="Helical" evidence="8">
    <location>
        <begin position="334"/>
        <end position="351"/>
    </location>
</feature>
<evidence type="ECO:0000259" key="9">
    <source>
        <dbReference type="PROSITE" id="PS50850"/>
    </source>
</evidence>
<dbReference type="GO" id="GO:0022857">
    <property type="term" value="F:transmembrane transporter activity"/>
    <property type="evidence" value="ECO:0007669"/>
    <property type="project" value="InterPro"/>
</dbReference>
<dbReference type="GO" id="GO:0005886">
    <property type="term" value="C:plasma membrane"/>
    <property type="evidence" value="ECO:0007669"/>
    <property type="project" value="UniProtKB-SubCell"/>
</dbReference>
<feature type="transmembrane region" description="Helical" evidence="8">
    <location>
        <begin position="269"/>
        <end position="290"/>
    </location>
</feature>
<comment type="subcellular location">
    <subcellularLocation>
        <location evidence="1">Cell membrane</location>
        <topology evidence="1">Multi-pass membrane protein</topology>
    </subcellularLocation>
</comment>
<keyword evidence="3" id="KW-1003">Cell membrane</keyword>
<name>A0A917WVC1_9ACTN</name>
<dbReference type="EMBL" id="BMNB01000005">
    <property type="protein sequence ID" value="GGM31571.1"/>
    <property type="molecule type" value="Genomic_DNA"/>
</dbReference>
<keyword evidence="4 8" id="KW-0812">Transmembrane</keyword>
<evidence type="ECO:0000256" key="3">
    <source>
        <dbReference type="ARBA" id="ARBA00022475"/>
    </source>
</evidence>
<feature type="transmembrane region" description="Helical" evidence="8">
    <location>
        <begin position="357"/>
        <end position="374"/>
    </location>
</feature>
<evidence type="ECO:0000313" key="10">
    <source>
        <dbReference type="EMBL" id="GGM31571.1"/>
    </source>
</evidence>
<keyword evidence="5 8" id="KW-1133">Transmembrane helix</keyword>
<evidence type="ECO:0000256" key="7">
    <source>
        <dbReference type="SAM" id="MobiDB-lite"/>
    </source>
</evidence>
<dbReference type="InterPro" id="IPR005829">
    <property type="entry name" value="Sugar_transporter_CS"/>
</dbReference>
<dbReference type="PROSITE" id="PS00216">
    <property type="entry name" value="SUGAR_TRANSPORT_1"/>
    <property type="match status" value="1"/>
</dbReference>
<feature type="transmembrane region" description="Helical" evidence="8">
    <location>
        <begin position="187"/>
        <end position="207"/>
    </location>
</feature>
<feature type="transmembrane region" description="Helical" evidence="8">
    <location>
        <begin position="101"/>
        <end position="119"/>
    </location>
</feature>
<dbReference type="InterPro" id="IPR020846">
    <property type="entry name" value="MFS_dom"/>
</dbReference>
<evidence type="ECO:0000256" key="8">
    <source>
        <dbReference type="SAM" id="Phobius"/>
    </source>
</evidence>
<evidence type="ECO:0000256" key="5">
    <source>
        <dbReference type="ARBA" id="ARBA00022989"/>
    </source>
</evidence>